<sequence>MAEAYRDILFLICIGLLGWGLIRIERIYQYPFFMGTIFTSFLLPQAFSLVDNPGGVNSKALERVLLVSCLCAAACWIGYERKPNPRWLAKLNIIVNEQKLFRAGIVLMIIGQLFRFLLFRTTVQIAGNGNWTGPATIYLFFSQVVNIAFAIFLLQTLKNPKIINLILTIIAGWPLLTEIFGGRRQPTMTFIVIVGLSFWLVHRFLPPRWLIILAIVGLIFIIPVIGNLRDGFWDLVFSGQWQELILETQTTFKVQQEGEILELRNAALFMDAIENTGLYGCGTGFWDSLIFQYVPGQFVGFDLKQSLQFNWITDDLLKKLYNYSIPSGTTLTGIGDSFIQFGYLGWLLFAMIGFLFKNLWISAVYQRSQVSQLIYIGLISPAMVGLTHGIARFIQEFFFQVGVILIVTYYSRVKPRQY</sequence>
<reference evidence="3" key="1">
    <citation type="journal article" date="2011" name="MBio">
        <title>Novel metabolic attributes of the genus Cyanothece, comprising a group of unicellular nitrogen-fixing Cyanobacteria.</title>
        <authorList>
            <person name="Bandyopadhyay A."/>
            <person name="Elvitigala T."/>
            <person name="Welsh E."/>
            <person name="Stockel J."/>
            <person name="Liberton M."/>
            <person name="Min H."/>
            <person name="Sherman L.A."/>
            <person name="Pakrasi H.B."/>
        </authorList>
    </citation>
    <scope>NUCLEOTIDE SEQUENCE [LARGE SCALE GENOMIC DNA]</scope>
    <source>
        <strain evidence="3">PCC 7822</strain>
        <plasmid evidence="3">Cy782201</plasmid>
    </source>
</reference>
<accession>E0UKW7</accession>
<keyword evidence="2" id="KW-0614">Plasmid</keyword>
<feature type="transmembrane region" description="Helical" evidence="1">
    <location>
        <begin position="162"/>
        <end position="180"/>
    </location>
</feature>
<dbReference type="AlphaFoldDB" id="E0UKW7"/>
<keyword evidence="3" id="KW-1185">Reference proteome</keyword>
<geneLocation type="plasmid" evidence="2 3">
    <name>Cy782201</name>
</geneLocation>
<feature type="transmembrane region" description="Helical" evidence="1">
    <location>
        <begin position="60"/>
        <end position="79"/>
    </location>
</feature>
<protein>
    <recommendedName>
        <fullName evidence="4">Oligosaccharide repeat unit polymerase</fullName>
    </recommendedName>
</protein>
<gene>
    <name evidence="2" type="ordered locus">Cyan7822_5736</name>
</gene>
<dbReference type="KEGG" id="cyj:Cyan7822_5736"/>
<feature type="transmembrane region" description="Helical" evidence="1">
    <location>
        <begin position="397"/>
        <end position="413"/>
    </location>
</feature>
<feature type="transmembrane region" description="Helical" evidence="1">
    <location>
        <begin position="341"/>
        <end position="361"/>
    </location>
</feature>
<feature type="transmembrane region" description="Helical" evidence="1">
    <location>
        <begin position="373"/>
        <end position="391"/>
    </location>
</feature>
<feature type="transmembrane region" description="Helical" evidence="1">
    <location>
        <begin position="100"/>
        <end position="117"/>
    </location>
</feature>
<dbReference type="HOGENOM" id="CLU_739034_0_0_3"/>
<dbReference type="EMBL" id="CP002199">
    <property type="protein sequence ID" value="ADN17597.1"/>
    <property type="molecule type" value="Genomic_DNA"/>
</dbReference>
<dbReference type="Proteomes" id="UP000008206">
    <property type="component" value="Plasmid Cy782201"/>
</dbReference>
<feature type="transmembrane region" description="Helical" evidence="1">
    <location>
        <begin position="186"/>
        <end position="202"/>
    </location>
</feature>
<feature type="transmembrane region" description="Helical" evidence="1">
    <location>
        <begin position="137"/>
        <end position="155"/>
    </location>
</feature>
<dbReference type="RefSeq" id="WP_013334347.1">
    <property type="nucleotide sequence ID" value="NC_014533.1"/>
</dbReference>
<evidence type="ECO:0000313" key="2">
    <source>
        <dbReference type="EMBL" id="ADN17597.1"/>
    </source>
</evidence>
<evidence type="ECO:0008006" key="4">
    <source>
        <dbReference type="Google" id="ProtNLM"/>
    </source>
</evidence>
<organism evidence="2 3">
    <name type="scientific">Gloeothece verrucosa (strain PCC 7822)</name>
    <name type="common">Cyanothece sp. (strain PCC 7822)</name>
    <dbReference type="NCBI Taxonomy" id="497965"/>
    <lineage>
        <taxon>Bacteria</taxon>
        <taxon>Bacillati</taxon>
        <taxon>Cyanobacteriota</taxon>
        <taxon>Cyanophyceae</taxon>
        <taxon>Oscillatoriophycideae</taxon>
        <taxon>Chroococcales</taxon>
        <taxon>Aphanothecaceae</taxon>
        <taxon>Gloeothece</taxon>
        <taxon>Gloeothece verrucosa</taxon>
    </lineage>
</organism>
<dbReference type="OrthoDB" id="9798095at2"/>
<evidence type="ECO:0000256" key="1">
    <source>
        <dbReference type="SAM" id="Phobius"/>
    </source>
</evidence>
<feature type="transmembrane region" description="Helical" evidence="1">
    <location>
        <begin position="6"/>
        <end position="24"/>
    </location>
</feature>
<keyword evidence="1" id="KW-0812">Transmembrane</keyword>
<proteinExistence type="predicted"/>
<keyword evidence="1" id="KW-1133">Transmembrane helix</keyword>
<keyword evidence="1" id="KW-0472">Membrane</keyword>
<name>E0UKW7_GLOV7</name>
<evidence type="ECO:0000313" key="3">
    <source>
        <dbReference type="Proteomes" id="UP000008206"/>
    </source>
</evidence>
<feature type="transmembrane region" description="Helical" evidence="1">
    <location>
        <begin position="209"/>
        <end position="228"/>
    </location>
</feature>
<feature type="transmembrane region" description="Helical" evidence="1">
    <location>
        <begin position="31"/>
        <end position="48"/>
    </location>
</feature>